<feature type="compositionally biased region" description="Polar residues" evidence="1">
    <location>
        <begin position="97"/>
        <end position="116"/>
    </location>
</feature>
<evidence type="ECO:0000313" key="3">
    <source>
        <dbReference type="EMBL" id="OZG48969.1"/>
    </source>
</evidence>
<keyword evidence="2" id="KW-1133">Transmembrane helix</keyword>
<comment type="caution">
    <text evidence="3">The sequence shown here is derived from an EMBL/GenBank/DDBJ whole genome shotgun (WGS) entry which is preliminary data.</text>
</comment>
<feature type="transmembrane region" description="Helical" evidence="2">
    <location>
        <begin position="40"/>
        <end position="57"/>
    </location>
</feature>
<feature type="region of interest" description="Disordered" evidence="1">
    <location>
        <begin position="95"/>
        <end position="116"/>
    </location>
</feature>
<keyword evidence="2" id="KW-0812">Transmembrane</keyword>
<gene>
    <name evidence="3" type="ORF">BOCO_1205</name>
</gene>
<dbReference type="RefSeq" id="WP_094723275.1">
    <property type="nucleotide sequence ID" value="NZ_MWWS01000007.1"/>
</dbReference>
<name>A0A261EQ41_9BIFI</name>
<accession>A0A261EQ41</accession>
<dbReference type="Proteomes" id="UP000216004">
    <property type="component" value="Unassembled WGS sequence"/>
</dbReference>
<sequence length="116" mass="12823">MTTIDYAIIIIPGAITLLVGFFLGLLPLQNDQLTSSQKSWSQVVSLIGIGLVVILIFLGKNTASWICIGTMVLGLLIAILPPIKRAMLTRFSWFHPQPTSNKSRNMEKGNNNRQDK</sequence>
<dbReference type="AlphaFoldDB" id="A0A261EQ41"/>
<evidence type="ECO:0000256" key="1">
    <source>
        <dbReference type="SAM" id="MobiDB-lite"/>
    </source>
</evidence>
<dbReference type="EMBL" id="MWWS01000007">
    <property type="protein sequence ID" value="OZG48969.1"/>
    <property type="molecule type" value="Genomic_DNA"/>
</dbReference>
<feature type="transmembrane region" description="Helical" evidence="2">
    <location>
        <begin position="63"/>
        <end position="83"/>
    </location>
</feature>
<evidence type="ECO:0000256" key="2">
    <source>
        <dbReference type="SAM" id="Phobius"/>
    </source>
</evidence>
<proteinExistence type="predicted"/>
<keyword evidence="4" id="KW-1185">Reference proteome</keyword>
<keyword evidence="2" id="KW-0472">Membrane</keyword>
<feature type="transmembrane region" description="Helical" evidence="2">
    <location>
        <begin position="6"/>
        <end position="28"/>
    </location>
</feature>
<protein>
    <submittedName>
        <fullName evidence="3">Uncharacterized protein</fullName>
    </submittedName>
</protein>
<reference evidence="3 4" key="1">
    <citation type="journal article" date="2017" name="BMC Genomics">
        <title>Comparative genomic and phylogenomic analyses of the Bifidobacteriaceae family.</title>
        <authorList>
            <person name="Lugli G.A."/>
            <person name="Milani C."/>
            <person name="Turroni F."/>
            <person name="Duranti S."/>
            <person name="Mancabelli L."/>
            <person name="Mangifesta M."/>
            <person name="Ferrario C."/>
            <person name="Modesto M."/>
            <person name="Mattarelli P."/>
            <person name="Jiri K."/>
            <person name="van Sinderen D."/>
            <person name="Ventura M."/>
        </authorList>
    </citation>
    <scope>NUCLEOTIDE SEQUENCE [LARGE SCALE GENOMIC DNA]</scope>
    <source>
        <strain evidence="3 4">DSM 22924</strain>
    </source>
</reference>
<evidence type="ECO:0000313" key="4">
    <source>
        <dbReference type="Proteomes" id="UP000216004"/>
    </source>
</evidence>
<organism evidence="3 4">
    <name type="scientific">Bombiscardovia coagulans</name>
    <dbReference type="NCBI Taxonomy" id="686666"/>
    <lineage>
        <taxon>Bacteria</taxon>
        <taxon>Bacillati</taxon>
        <taxon>Actinomycetota</taxon>
        <taxon>Actinomycetes</taxon>
        <taxon>Bifidobacteriales</taxon>
        <taxon>Bifidobacteriaceae</taxon>
        <taxon>Bombiscardovia</taxon>
    </lineage>
</organism>